<feature type="chain" id="PRO_5013026208" description="Secreted protein" evidence="2">
    <location>
        <begin position="20"/>
        <end position="1035"/>
    </location>
</feature>
<dbReference type="SMART" id="SM00671">
    <property type="entry name" value="SEL1"/>
    <property type="match status" value="7"/>
</dbReference>
<feature type="signal peptide" evidence="2">
    <location>
        <begin position="1"/>
        <end position="19"/>
    </location>
</feature>
<accession>A0A1V9YLH8</accession>
<evidence type="ECO:0000313" key="3">
    <source>
        <dbReference type="EMBL" id="OQR86546.1"/>
    </source>
</evidence>
<keyword evidence="2" id="KW-0732">Signal</keyword>
<dbReference type="PANTHER" id="PTHR44444">
    <property type="entry name" value="PROTEIN SEL-1 HOMOLOG 3"/>
    <property type="match status" value="1"/>
</dbReference>
<protein>
    <recommendedName>
        <fullName evidence="5">Secreted protein</fullName>
    </recommendedName>
</protein>
<dbReference type="STRING" id="1202772.A0A1V9YLH8"/>
<dbReference type="InterPro" id="IPR006597">
    <property type="entry name" value="Sel1-like"/>
</dbReference>
<dbReference type="SUPFAM" id="SSF49899">
    <property type="entry name" value="Concanavalin A-like lectins/glucanases"/>
    <property type="match status" value="1"/>
</dbReference>
<gene>
    <name evidence="3" type="ORF">ACHHYP_10426</name>
</gene>
<dbReference type="Gene3D" id="2.60.120.200">
    <property type="match status" value="1"/>
</dbReference>
<dbReference type="Pfam" id="PF08238">
    <property type="entry name" value="Sel1"/>
    <property type="match status" value="7"/>
</dbReference>
<dbReference type="InterPro" id="IPR042756">
    <property type="entry name" value="Sel-1L3"/>
</dbReference>
<dbReference type="EMBL" id="JNBR01001498">
    <property type="protein sequence ID" value="OQR86546.1"/>
    <property type="molecule type" value="Genomic_DNA"/>
</dbReference>
<evidence type="ECO:0000256" key="1">
    <source>
        <dbReference type="SAM" id="Phobius"/>
    </source>
</evidence>
<dbReference type="OrthoDB" id="188553at2759"/>
<dbReference type="InterPro" id="IPR013320">
    <property type="entry name" value="ConA-like_dom_sf"/>
</dbReference>
<dbReference type="Gene3D" id="1.25.40.10">
    <property type="entry name" value="Tetratricopeptide repeat domain"/>
    <property type="match status" value="3"/>
</dbReference>
<feature type="transmembrane region" description="Helical" evidence="1">
    <location>
        <begin position="1008"/>
        <end position="1029"/>
    </location>
</feature>
<dbReference type="PANTHER" id="PTHR44444:SF6">
    <property type="entry name" value="LAMININ G DOMAIN-CONTAINING PROTEIN"/>
    <property type="match status" value="1"/>
</dbReference>
<organism evidence="3 4">
    <name type="scientific">Achlya hypogyna</name>
    <name type="common">Oomycete</name>
    <name type="synonym">Protoachlya hypogyna</name>
    <dbReference type="NCBI Taxonomy" id="1202772"/>
    <lineage>
        <taxon>Eukaryota</taxon>
        <taxon>Sar</taxon>
        <taxon>Stramenopiles</taxon>
        <taxon>Oomycota</taxon>
        <taxon>Saprolegniomycetes</taxon>
        <taxon>Saprolegniales</taxon>
        <taxon>Achlyaceae</taxon>
        <taxon>Achlya</taxon>
    </lineage>
</organism>
<keyword evidence="1" id="KW-1133">Transmembrane helix</keyword>
<keyword evidence="1" id="KW-0812">Transmembrane</keyword>
<comment type="caution">
    <text evidence="3">The sequence shown here is derived from an EMBL/GenBank/DDBJ whole genome shotgun (WGS) entry which is preliminary data.</text>
</comment>
<reference evidence="3 4" key="1">
    <citation type="journal article" date="2014" name="Genome Biol. Evol.">
        <title>The secreted proteins of Achlya hypogyna and Thraustotheca clavata identify the ancestral oomycete secretome and reveal gene acquisitions by horizontal gene transfer.</title>
        <authorList>
            <person name="Misner I."/>
            <person name="Blouin N."/>
            <person name="Leonard G."/>
            <person name="Richards T.A."/>
            <person name="Lane C.E."/>
        </authorList>
    </citation>
    <scope>NUCLEOTIDE SEQUENCE [LARGE SCALE GENOMIC DNA]</scope>
    <source>
        <strain evidence="3 4">ATCC 48635</strain>
    </source>
</reference>
<proteinExistence type="predicted"/>
<dbReference type="InterPro" id="IPR011990">
    <property type="entry name" value="TPR-like_helical_dom_sf"/>
</dbReference>
<name>A0A1V9YLH8_ACHHY</name>
<dbReference type="SUPFAM" id="SSF81901">
    <property type="entry name" value="HCP-like"/>
    <property type="match status" value="3"/>
</dbReference>
<evidence type="ECO:0000256" key="2">
    <source>
        <dbReference type="SAM" id="SignalP"/>
    </source>
</evidence>
<dbReference type="Proteomes" id="UP000243579">
    <property type="component" value="Unassembled WGS sequence"/>
</dbReference>
<sequence>MRSLVLVATAGACAGYLQSVEWALQPATGSVCPFDLIQVTVAWAIEATHELSERAIVGLVHVATDELVANAQVELDVFQTSENDQPSGLRCEFDAATCQPIVDKLVVPNRPNGALQAGDVLDVTFQTDTNEPPVATKEMIEAILDLPVDFGSELRGVWATPRLLRIEIVNVNSVVWIRDIKRSPTVKVDDAPSSLQSWSYASLPTAFRIGIPGEYKFVLRLDSIGLGEPLRHGASPTFVIGGASCAPATIIQSLNLEPPPAVHSPTYAATGLLALDGQHALTLPHATVVTSNGTWSLVFWLYLAQDATGEFRTLFYKGPGTDQHRTPSAWLRPNDRKLILRVSTDEDMDVGVTTISALPLQRWVLLSFVFRNLSDAYEVEMSMNGRVDTTMRVTNATVLPNTGGLYLGDNPWMAGLRGLVSRVRMFDYAVAPDHCARLFAREQEEYFRQGVPAQVARILEPAHDARGLDATAVVLAGLGPMSAGSSDEESLVERGASLLFGQRWAGTTYADDVQNSSLAREYLETALRQGNWHASKYLGLLLSPSRPHEAVSLYHVAAMMGDFTAMAILARKYIDGTDGLAADVETGSHYYVWTTAEAARSYHLHGEEPLHEMNSLFHADKVDVTEGQAGDDDKWIQFQKMRADVEGDTDAMAAMGDLYYWGARGCTRDHARAFSYFARAADRGHVVAMTAAAGMLLKGEGTAQDNATAIELYEKAAAADNVRALNGLGYLYFYGTANCTQNQTRGLAYFEAAASHATDGDSLFNAGYCHLNGLGSPVNRSRAVEYLMVAARTFGHFDAVVEMSRFWLNAHNDGSQVRDTASALPYLQAATAAGPWAKSARVGFDLFRRHHYRGALWHYHEALELGYPVAAGNLAYLYGLLGENNSAYLMRATEIEANVRLGDCYYYGKGGVERDARKALALYSQACADGLAVGAYNAGFIYEHGDDGVAPSADRARQYYARALELSPTVETYLVVYVSLARLMLGLSHWSSPHLHPSSSEVAATVPAVGSVTVAALVTSLLAVLGAILHGNRRR</sequence>
<dbReference type="AlphaFoldDB" id="A0A1V9YLH8"/>
<keyword evidence="4" id="KW-1185">Reference proteome</keyword>
<keyword evidence="1" id="KW-0472">Membrane</keyword>
<dbReference type="Pfam" id="PF13385">
    <property type="entry name" value="Laminin_G_3"/>
    <property type="match status" value="1"/>
</dbReference>
<evidence type="ECO:0008006" key="5">
    <source>
        <dbReference type="Google" id="ProtNLM"/>
    </source>
</evidence>
<evidence type="ECO:0000313" key="4">
    <source>
        <dbReference type="Proteomes" id="UP000243579"/>
    </source>
</evidence>